<reference evidence="1" key="1">
    <citation type="journal article" date="2020" name="mSystems">
        <title>Genome- and Community-Level Interaction Insights into Carbon Utilization and Element Cycling Functions of Hydrothermarchaeota in Hydrothermal Sediment.</title>
        <authorList>
            <person name="Zhou Z."/>
            <person name="Liu Y."/>
            <person name="Xu W."/>
            <person name="Pan J."/>
            <person name="Luo Z.H."/>
            <person name="Li M."/>
        </authorList>
    </citation>
    <scope>NUCLEOTIDE SEQUENCE [LARGE SCALE GENOMIC DNA]</scope>
    <source>
        <strain evidence="1">SpSt-524</strain>
    </source>
</reference>
<dbReference type="EMBL" id="DSWI01000008">
    <property type="protein sequence ID" value="HFG19399.1"/>
    <property type="molecule type" value="Genomic_DNA"/>
</dbReference>
<sequence length="227" mass="24135">MKASKLLVGFVVVVLGLGLAQAVQRQLNLVINGQPSSAKAIVVNGQSYVPVSALRDLGITVTTQGSTLTLNTQAAGGAGQRTSLEACINEFAFNGIWRARVTKVEAIEVFGQKGLGVTLELRNGTGRTLEPGQTGVRDASGLSLAFADGSTAGIKASALSREYESELRNKQIAQGAAVIYQLKFDTPQAEAPTKLLLEIDPSRLQRNLGVRYTTPSPSFRFKLDCTR</sequence>
<gene>
    <name evidence="1" type="ORF">ENS82_01595</name>
</gene>
<comment type="caution">
    <text evidence="1">The sequence shown here is derived from an EMBL/GenBank/DDBJ whole genome shotgun (WGS) entry which is preliminary data.</text>
</comment>
<accession>A0A7C3HSW9</accession>
<evidence type="ECO:0000313" key="1">
    <source>
        <dbReference type="EMBL" id="HFG19399.1"/>
    </source>
</evidence>
<protein>
    <submittedName>
        <fullName evidence="1">Uncharacterized protein</fullName>
    </submittedName>
</protein>
<proteinExistence type="predicted"/>
<organism evidence="1">
    <name type="scientific">Meiothermus ruber</name>
    <dbReference type="NCBI Taxonomy" id="277"/>
    <lineage>
        <taxon>Bacteria</taxon>
        <taxon>Thermotogati</taxon>
        <taxon>Deinococcota</taxon>
        <taxon>Deinococci</taxon>
        <taxon>Thermales</taxon>
        <taxon>Thermaceae</taxon>
        <taxon>Meiothermus</taxon>
    </lineage>
</organism>
<name>A0A7C3HSW9_MEIRU</name>
<dbReference type="AlphaFoldDB" id="A0A7C3HSW9"/>